<dbReference type="RefSeq" id="WP_345670853.1">
    <property type="nucleotide sequence ID" value="NZ_BAABKC010000087.1"/>
</dbReference>
<comment type="caution">
    <text evidence="1">The sequence shown here is derived from an EMBL/GenBank/DDBJ whole genome shotgun (WGS) entry which is preliminary data.</text>
</comment>
<evidence type="ECO:0000313" key="2">
    <source>
        <dbReference type="Proteomes" id="UP001500124"/>
    </source>
</evidence>
<keyword evidence="2" id="KW-1185">Reference proteome</keyword>
<accession>A0ABP9L8A6</accession>
<protein>
    <submittedName>
        <fullName evidence="1">Uncharacterized protein</fullName>
    </submittedName>
</protein>
<dbReference type="EMBL" id="BAABKC010000087">
    <property type="protein sequence ID" value="GAA5070692.1"/>
    <property type="molecule type" value="Genomic_DNA"/>
</dbReference>
<proteinExistence type="predicted"/>
<organism evidence="1 2">
    <name type="scientific">Streptomyces similanensis</name>
    <dbReference type="NCBI Taxonomy" id="1274988"/>
    <lineage>
        <taxon>Bacteria</taxon>
        <taxon>Bacillati</taxon>
        <taxon>Actinomycetota</taxon>
        <taxon>Actinomycetes</taxon>
        <taxon>Kitasatosporales</taxon>
        <taxon>Streptomycetaceae</taxon>
        <taxon>Streptomyces</taxon>
    </lineage>
</organism>
<reference evidence="2" key="1">
    <citation type="journal article" date="2019" name="Int. J. Syst. Evol. Microbiol.">
        <title>The Global Catalogue of Microorganisms (GCM) 10K type strain sequencing project: providing services to taxonomists for standard genome sequencing and annotation.</title>
        <authorList>
            <consortium name="The Broad Institute Genomics Platform"/>
            <consortium name="The Broad Institute Genome Sequencing Center for Infectious Disease"/>
            <person name="Wu L."/>
            <person name="Ma J."/>
        </authorList>
    </citation>
    <scope>NUCLEOTIDE SEQUENCE [LARGE SCALE GENOMIC DNA]</scope>
    <source>
        <strain evidence="2">JCM 18410</strain>
    </source>
</reference>
<evidence type="ECO:0000313" key="1">
    <source>
        <dbReference type="EMBL" id="GAA5070692.1"/>
    </source>
</evidence>
<gene>
    <name evidence="1" type="ORF">GCM10023336_56060</name>
</gene>
<dbReference type="Proteomes" id="UP001500124">
    <property type="component" value="Unassembled WGS sequence"/>
</dbReference>
<sequence>MPLKNYRYWRLCSRAYLLFTRSRHDGRTSRSFGIRGPLPLQPGVMALTWSREAYYMPCDERRRGHWKRWKQTLSKPTLSAVRHDTGRLMASYCPAQTKAWVGLALALPRLNLFLDWTPRSWLREAGEHVGQACQACADAGWQPGAIEMATQSRAGRRQDRKARDAT</sequence>
<name>A0ABP9L8A6_9ACTN</name>